<dbReference type="RefSeq" id="WP_152211862.1">
    <property type="nucleotide sequence ID" value="NZ_WFLN01000004.1"/>
</dbReference>
<dbReference type="AlphaFoldDB" id="A0A833JI51"/>
<sequence length="201" mass="22978">MKKIILFTLLISILIFSFLLNKKAIAEGHYFNLTINGNYQTSYSSTYKNTQLTWGVELGIPLFQYLELSLGKSYTKDTYEYTDDYKNSLTNKGLVLPAGTLTQENDTSDTYINLTLSPIWTYINPSIFGGFLMRNVCSRDYFGDNTCENQALTWNAGGAISFYLSQYLRIKFSYKISPSGYSLNQKKYYDETITAGITFVY</sequence>
<protein>
    <recommendedName>
        <fullName evidence="3">Outer membrane protein beta-barrel domain-containing protein</fullName>
    </recommendedName>
</protein>
<dbReference type="EMBL" id="WFLN01000004">
    <property type="protein sequence ID" value="KAB8033777.1"/>
    <property type="molecule type" value="Genomic_DNA"/>
</dbReference>
<organism evidence="1 2">
    <name type="scientific">Fluviispira multicolorata</name>
    <dbReference type="NCBI Taxonomy" id="2654512"/>
    <lineage>
        <taxon>Bacteria</taxon>
        <taxon>Pseudomonadati</taxon>
        <taxon>Bdellovibrionota</taxon>
        <taxon>Oligoflexia</taxon>
        <taxon>Silvanigrellales</taxon>
        <taxon>Silvanigrellaceae</taxon>
        <taxon>Fluviispira</taxon>
    </lineage>
</organism>
<evidence type="ECO:0008006" key="3">
    <source>
        <dbReference type="Google" id="ProtNLM"/>
    </source>
</evidence>
<dbReference type="Proteomes" id="UP000442694">
    <property type="component" value="Unassembled WGS sequence"/>
</dbReference>
<reference evidence="1 2" key="1">
    <citation type="submission" date="2019-10" db="EMBL/GenBank/DDBJ databases">
        <title>New genus of Silvanigrellaceae.</title>
        <authorList>
            <person name="Pitt A."/>
            <person name="Hahn M.W."/>
        </authorList>
    </citation>
    <scope>NUCLEOTIDE SEQUENCE [LARGE SCALE GENOMIC DNA]</scope>
    <source>
        <strain evidence="1 2">33A1-SZDP</strain>
    </source>
</reference>
<proteinExistence type="predicted"/>
<name>A0A833JI51_9BACT</name>
<keyword evidence="2" id="KW-1185">Reference proteome</keyword>
<comment type="caution">
    <text evidence="1">The sequence shown here is derived from an EMBL/GenBank/DDBJ whole genome shotgun (WGS) entry which is preliminary data.</text>
</comment>
<evidence type="ECO:0000313" key="1">
    <source>
        <dbReference type="EMBL" id="KAB8033777.1"/>
    </source>
</evidence>
<gene>
    <name evidence="1" type="ORF">GCL57_03455</name>
</gene>
<accession>A0A833JI51</accession>
<evidence type="ECO:0000313" key="2">
    <source>
        <dbReference type="Proteomes" id="UP000442694"/>
    </source>
</evidence>